<dbReference type="InterPro" id="IPR011009">
    <property type="entry name" value="Kinase-like_dom_sf"/>
</dbReference>
<proteinExistence type="predicted"/>
<evidence type="ECO:0000313" key="10">
    <source>
        <dbReference type="EMBL" id="KAF5749061.1"/>
    </source>
</evidence>
<evidence type="ECO:0000259" key="9">
    <source>
        <dbReference type="PROSITE" id="PS50089"/>
    </source>
</evidence>
<feature type="domain" description="Protein kinase" evidence="8">
    <location>
        <begin position="147"/>
        <end position="444"/>
    </location>
</feature>
<dbReference type="CDD" id="cd16587">
    <property type="entry name" value="RING-HC_TRIM32_C-VII"/>
    <property type="match status" value="1"/>
</dbReference>
<evidence type="ECO:0000256" key="3">
    <source>
        <dbReference type="ARBA" id="ARBA00022737"/>
    </source>
</evidence>
<dbReference type="Pfam" id="PF00400">
    <property type="entry name" value="WD40"/>
    <property type="match status" value="3"/>
</dbReference>
<dbReference type="SMART" id="SM00184">
    <property type="entry name" value="RING"/>
    <property type="match status" value="1"/>
</dbReference>
<feature type="domain" description="RING-type" evidence="9">
    <location>
        <begin position="6"/>
        <end position="50"/>
    </location>
</feature>
<dbReference type="SMART" id="SM00220">
    <property type="entry name" value="S_TKc"/>
    <property type="match status" value="1"/>
</dbReference>
<dbReference type="GO" id="GO:0005524">
    <property type="term" value="F:ATP binding"/>
    <property type="evidence" value="ECO:0007669"/>
    <property type="project" value="InterPro"/>
</dbReference>
<evidence type="ECO:0000256" key="6">
    <source>
        <dbReference type="PROSITE-ProRule" id="PRU00175"/>
    </source>
</evidence>
<comment type="caution">
    <text evidence="10">The sequence shown here is derived from an EMBL/GenBank/DDBJ whole genome shotgun (WGS) entry which is preliminary data.</text>
</comment>
<dbReference type="SUPFAM" id="SSF50978">
    <property type="entry name" value="WD40 repeat-like"/>
    <property type="match status" value="1"/>
</dbReference>
<dbReference type="PROSITE" id="PS50011">
    <property type="entry name" value="PROTEIN_KINASE_DOM"/>
    <property type="match status" value="1"/>
</dbReference>
<dbReference type="InterPro" id="IPR001680">
    <property type="entry name" value="WD40_rpt"/>
</dbReference>
<dbReference type="Gene3D" id="1.10.510.10">
    <property type="entry name" value="Transferase(Phosphotransferase) domain 1"/>
    <property type="match status" value="1"/>
</dbReference>
<dbReference type="InterPro" id="IPR001841">
    <property type="entry name" value="Znf_RING"/>
</dbReference>
<dbReference type="AlphaFoldDB" id="A0A7J7DRY4"/>
<reference evidence="10 11" key="1">
    <citation type="journal article" date="2020" name="Nat. Commun.">
        <title>Genome of Tripterygium wilfordii and identification of cytochrome P450 involved in triptolide biosynthesis.</title>
        <authorList>
            <person name="Tu L."/>
            <person name="Su P."/>
            <person name="Zhang Z."/>
            <person name="Gao L."/>
            <person name="Wang J."/>
            <person name="Hu T."/>
            <person name="Zhou J."/>
            <person name="Zhang Y."/>
            <person name="Zhao Y."/>
            <person name="Liu Y."/>
            <person name="Song Y."/>
            <person name="Tong Y."/>
            <person name="Lu Y."/>
            <person name="Yang J."/>
            <person name="Xu C."/>
            <person name="Jia M."/>
            <person name="Peters R.J."/>
            <person name="Huang L."/>
            <person name="Gao W."/>
        </authorList>
    </citation>
    <scope>NUCLEOTIDE SEQUENCE [LARGE SCALE GENOMIC DNA]</scope>
    <source>
        <strain evidence="11">cv. XIE 37</strain>
        <tissue evidence="10">Leaf</tissue>
    </source>
</reference>
<evidence type="ECO:0000313" key="11">
    <source>
        <dbReference type="Proteomes" id="UP000593562"/>
    </source>
</evidence>
<protein>
    <submittedName>
        <fullName evidence="10">Uncharacterized protein</fullName>
    </submittedName>
</protein>
<dbReference type="InterPro" id="IPR044715">
    <property type="entry name" value="WDR86-like"/>
</dbReference>
<dbReference type="PROSITE" id="PS50082">
    <property type="entry name" value="WD_REPEATS_2"/>
    <property type="match status" value="2"/>
</dbReference>
<dbReference type="SUPFAM" id="SSF56112">
    <property type="entry name" value="Protein kinase-like (PK-like)"/>
    <property type="match status" value="1"/>
</dbReference>
<dbReference type="SMART" id="SM00320">
    <property type="entry name" value="WD40"/>
    <property type="match status" value="7"/>
</dbReference>
<evidence type="ECO:0000256" key="4">
    <source>
        <dbReference type="ARBA" id="ARBA00022771"/>
    </source>
</evidence>
<dbReference type="Gene3D" id="3.30.40.10">
    <property type="entry name" value="Zinc/RING finger domain, C3HC4 (zinc finger)"/>
    <property type="match status" value="1"/>
</dbReference>
<evidence type="ECO:0000256" key="2">
    <source>
        <dbReference type="ARBA" id="ARBA00022723"/>
    </source>
</evidence>
<keyword evidence="5" id="KW-0862">Zinc</keyword>
<dbReference type="Proteomes" id="UP000593562">
    <property type="component" value="Unassembled WGS sequence"/>
</dbReference>
<evidence type="ECO:0000256" key="5">
    <source>
        <dbReference type="ARBA" id="ARBA00022833"/>
    </source>
</evidence>
<keyword evidence="2" id="KW-0479">Metal-binding</keyword>
<sequence>MEIPECPVCLQSYDGEDAIPRVLGCGHTACESCLTHLPQKYPNTVRCPACIQLVKYPPQGPSGLPKNIELLRLQPNSQKSHKQSRNDAVVPEEHLECQFLPHLWSDEFYECWKDWILPKESVLREAGAEEEPFPGRYKEDESKTLSLVRVCALSTDSDDTVFKFSYVATVMRCLNDMREEVRAELLLLLGACLKSRQICRIHGLWGDLEDGFLYIVSERLQKLNNFEDGLVRESNDGLCGFAMMFMEICEGVIELNLKGVIAGCLGLSCFKFDEFGHVCVDLSEVLVMGRARNGIIEAALEENGVVWQHMVAFFTYLSKTELFLSPEILYELIGINPDCVQHSVGRGSDVWSIGCVFVRLLIGRKFSEELMDYIHHGVPEASDENGLSCMDHYERWAEKIRSLMESKFGTDFASLQQILCQCLNFDPASRPPVTDLWNCIRELIIGLQFGSMFRLQGIVYDKTKKGYCLVLGDLCTLPKEKVGLNDKEDELPGTKDGADFYQPEHKEIVEAISEGNIKIKIIQGHMDCITGLAVGGGFLFSSSYDKSIQVWSLQDFSHVHTFKGHEHKVMALVYVDGEQPLCISGDSGGGVFLWNISIPLGQEPSKKWYEEKDWRYSGIHCLTTAGNGYLYTGSGDTSVKAWSLKDSTLSCTMTGHKSAVSTLAVCDGVLYSGSWDGTIRLWSLTDHSLLTVLGEDMPGKLNSVLSITSDNHMLISTHENGSIKVWRNDVFMKSTQIHNGAIFAVRMEGKWLFTGGWDKTINVQELSGNEFQVDYIPVGSIPCGSVVTSLLYWQGRVFVGGADRTIKVYYYGKQLRLDEVNHNGMYQVAGEQMNMFS</sequence>
<dbReference type="InterPro" id="IPR000719">
    <property type="entry name" value="Prot_kinase_dom"/>
</dbReference>
<dbReference type="PROSITE" id="PS50294">
    <property type="entry name" value="WD_REPEATS_REGION"/>
    <property type="match status" value="1"/>
</dbReference>
<dbReference type="PANTHER" id="PTHR44489:SF11">
    <property type="entry name" value="WD REPEAT DOMAIN 86"/>
    <property type="match status" value="1"/>
</dbReference>
<feature type="repeat" description="WD" evidence="7">
    <location>
        <begin position="653"/>
        <end position="692"/>
    </location>
</feature>
<name>A0A7J7DRY4_TRIWF</name>
<evidence type="ECO:0000256" key="7">
    <source>
        <dbReference type="PROSITE-ProRule" id="PRU00221"/>
    </source>
</evidence>
<dbReference type="PRINTS" id="PR00320">
    <property type="entry name" value="GPROTEINBRPT"/>
</dbReference>
<dbReference type="PROSITE" id="PS50089">
    <property type="entry name" value="ZF_RING_2"/>
    <property type="match status" value="1"/>
</dbReference>
<dbReference type="InterPro" id="IPR015943">
    <property type="entry name" value="WD40/YVTN_repeat-like_dom_sf"/>
</dbReference>
<keyword evidence="3" id="KW-0677">Repeat</keyword>
<accession>A0A7J7DRY4</accession>
<keyword evidence="11" id="KW-1185">Reference proteome</keyword>
<dbReference type="Gene3D" id="2.130.10.10">
    <property type="entry name" value="YVTN repeat-like/Quinoprotein amine dehydrogenase"/>
    <property type="match status" value="2"/>
</dbReference>
<dbReference type="InterPro" id="IPR020472">
    <property type="entry name" value="WD40_PAC1"/>
</dbReference>
<dbReference type="InterPro" id="IPR013083">
    <property type="entry name" value="Znf_RING/FYVE/PHD"/>
</dbReference>
<keyword evidence="4 6" id="KW-0863">Zinc-finger</keyword>
<organism evidence="10 11">
    <name type="scientific">Tripterygium wilfordii</name>
    <name type="common">Thunder God vine</name>
    <dbReference type="NCBI Taxonomy" id="458696"/>
    <lineage>
        <taxon>Eukaryota</taxon>
        <taxon>Viridiplantae</taxon>
        <taxon>Streptophyta</taxon>
        <taxon>Embryophyta</taxon>
        <taxon>Tracheophyta</taxon>
        <taxon>Spermatophyta</taxon>
        <taxon>Magnoliopsida</taxon>
        <taxon>eudicotyledons</taxon>
        <taxon>Gunneridae</taxon>
        <taxon>Pentapetalae</taxon>
        <taxon>rosids</taxon>
        <taxon>fabids</taxon>
        <taxon>Celastrales</taxon>
        <taxon>Celastraceae</taxon>
        <taxon>Tripterygium</taxon>
    </lineage>
</organism>
<dbReference type="OrthoDB" id="674604at2759"/>
<evidence type="ECO:0000259" key="8">
    <source>
        <dbReference type="PROSITE" id="PS50011"/>
    </source>
</evidence>
<dbReference type="PANTHER" id="PTHR44489">
    <property type="match status" value="1"/>
</dbReference>
<dbReference type="InterPro" id="IPR036322">
    <property type="entry name" value="WD40_repeat_dom_sf"/>
</dbReference>
<dbReference type="Pfam" id="PF13445">
    <property type="entry name" value="zf-RING_UBOX"/>
    <property type="match status" value="1"/>
</dbReference>
<gene>
    <name evidence="10" type="ORF">HS088_TW04G01022</name>
</gene>
<dbReference type="SUPFAM" id="SSF57850">
    <property type="entry name" value="RING/U-box"/>
    <property type="match status" value="1"/>
</dbReference>
<dbReference type="InterPro" id="IPR027370">
    <property type="entry name" value="Znf-RING_euk"/>
</dbReference>
<dbReference type="GO" id="GO:0008270">
    <property type="term" value="F:zinc ion binding"/>
    <property type="evidence" value="ECO:0007669"/>
    <property type="project" value="UniProtKB-KW"/>
</dbReference>
<dbReference type="GO" id="GO:0004672">
    <property type="term" value="F:protein kinase activity"/>
    <property type="evidence" value="ECO:0007669"/>
    <property type="project" value="InterPro"/>
</dbReference>
<feature type="repeat" description="WD" evidence="7">
    <location>
        <begin position="522"/>
        <end position="561"/>
    </location>
</feature>
<keyword evidence="1 7" id="KW-0853">WD repeat</keyword>
<evidence type="ECO:0000256" key="1">
    <source>
        <dbReference type="ARBA" id="ARBA00022574"/>
    </source>
</evidence>
<dbReference type="EMBL" id="JAAARO010000004">
    <property type="protein sequence ID" value="KAF5749061.1"/>
    <property type="molecule type" value="Genomic_DNA"/>
</dbReference>
<dbReference type="InParanoid" id="A0A7J7DRY4"/>